<dbReference type="InterPro" id="IPR036890">
    <property type="entry name" value="HATPase_C_sf"/>
</dbReference>
<dbReference type="InterPro" id="IPR003661">
    <property type="entry name" value="HisK_dim/P_dom"/>
</dbReference>
<dbReference type="InterPro" id="IPR005467">
    <property type="entry name" value="His_kinase_dom"/>
</dbReference>
<dbReference type="InterPro" id="IPR050736">
    <property type="entry name" value="Sensor_HK_Regulatory"/>
</dbReference>
<reference evidence="7 8" key="1">
    <citation type="journal article" date="2023" name="J. Phycol.">
        <title>Chrysosporum ovalisporum is synonymous with the true-branching cyanobacterium Umezakia natans (Nostocales/Aphanizomenonaceae).</title>
        <authorList>
            <person name="McGregor G.B."/>
            <person name="Sendall B.C."/>
            <person name="Niiyama Y."/>
            <person name="Tuji A."/>
            <person name="Willis A."/>
        </authorList>
    </citation>
    <scope>NUCLEOTIDE SEQUENCE [LARGE SCALE GENOMIC DNA]</scope>
    <source>
        <strain evidence="7 8">ANA360D</strain>
    </source>
</reference>
<dbReference type="EMBL" id="JANQDH010000014">
    <property type="protein sequence ID" value="MDH6059225.1"/>
    <property type="molecule type" value="Genomic_DNA"/>
</dbReference>
<dbReference type="Gene3D" id="3.30.565.10">
    <property type="entry name" value="Histidine kinase-like ATPase, C-terminal domain"/>
    <property type="match status" value="1"/>
</dbReference>
<dbReference type="Gene3D" id="1.10.287.130">
    <property type="match status" value="1"/>
</dbReference>
<proteinExistence type="predicted"/>
<gene>
    <name evidence="7" type="ORF">NWP17_01995</name>
</gene>
<evidence type="ECO:0000256" key="5">
    <source>
        <dbReference type="ARBA" id="ARBA00023012"/>
    </source>
</evidence>
<dbReference type="PANTHER" id="PTHR43711:SF26">
    <property type="entry name" value="SENSOR HISTIDINE KINASE RCSC"/>
    <property type="match status" value="1"/>
</dbReference>
<keyword evidence="5" id="KW-0902">Two-component regulatory system</keyword>
<evidence type="ECO:0000256" key="2">
    <source>
        <dbReference type="ARBA" id="ARBA00012438"/>
    </source>
</evidence>
<keyword evidence="3" id="KW-0808">Transferase</keyword>
<evidence type="ECO:0000259" key="6">
    <source>
        <dbReference type="PROSITE" id="PS50109"/>
    </source>
</evidence>
<organism evidence="7 8">
    <name type="scientific">Chrysosporum bergii ANA360D</name>
    <dbReference type="NCBI Taxonomy" id="617107"/>
    <lineage>
        <taxon>Bacteria</taxon>
        <taxon>Bacillati</taxon>
        <taxon>Cyanobacteriota</taxon>
        <taxon>Cyanophyceae</taxon>
        <taxon>Nostocales</taxon>
        <taxon>Nodulariaceae</taxon>
        <taxon>Chrysosporum</taxon>
    </lineage>
</organism>
<keyword evidence="8" id="KW-1185">Reference proteome</keyword>
<protein>
    <recommendedName>
        <fullName evidence="2">histidine kinase</fullName>
        <ecNumber evidence="2">2.7.13.3</ecNumber>
    </recommendedName>
</protein>
<sequence length="306" mass="34516">MNWSNCIYLGVGLILGLGVRGLFTRFLSNSSSLSLLPLEDRLQVTKLWQQIKQTELAYYMAEEMSRFKAGFLARTTHELRSPLNGLIGLHQLILSDLCENPEEEREFIAQAHERALKLLHLIDEILNIARIEHGTNKLDIQPHCLATILQEVNNLTHMLAANRNLPLGILLPDPEIYVLADYRWLRQILVNLVDTAIAQMQFGSISLSTSLSPENDTLYIWLDVPTHALTLSESIDLMKSEVNNFQIKEDKANLSSGMKLLLNQTLLKVMGGKLEIVPFPTTEENTEELTRLQVSILPVIPEAGLE</sequence>
<dbReference type="AlphaFoldDB" id="A0AA43GP14"/>
<comment type="catalytic activity">
    <reaction evidence="1">
        <text>ATP + protein L-histidine = ADP + protein N-phospho-L-histidine.</text>
        <dbReference type="EC" id="2.7.13.3"/>
    </reaction>
</comment>
<dbReference type="SUPFAM" id="SSF55874">
    <property type="entry name" value="ATPase domain of HSP90 chaperone/DNA topoisomerase II/histidine kinase"/>
    <property type="match status" value="1"/>
</dbReference>
<evidence type="ECO:0000313" key="8">
    <source>
        <dbReference type="Proteomes" id="UP001159387"/>
    </source>
</evidence>
<dbReference type="Pfam" id="PF00512">
    <property type="entry name" value="HisKA"/>
    <property type="match status" value="1"/>
</dbReference>
<dbReference type="PROSITE" id="PS50109">
    <property type="entry name" value="HIS_KIN"/>
    <property type="match status" value="1"/>
</dbReference>
<dbReference type="SMART" id="SM00388">
    <property type="entry name" value="HisKA"/>
    <property type="match status" value="1"/>
</dbReference>
<evidence type="ECO:0000256" key="4">
    <source>
        <dbReference type="ARBA" id="ARBA00022777"/>
    </source>
</evidence>
<dbReference type="EC" id="2.7.13.3" evidence="2"/>
<keyword evidence="4 7" id="KW-0418">Kinase</keyword>
<comment type="caution">
    <text evidence="7">The sequence shown here is derived from an EMBL/GenBank/DDBJ whole genome shotgun (WGS) entry which is preliminary data.</text>
</comment>
<evidence type="ECO:0000256" key="3">
    <source>
        <dbReference type="ARBA" id="ARBA00022679"/>
    </source>
</evidence>
<accession>A0AA43GP14</accession>
<dbReference type="RefSeq" id="WP_280653244.1">
    <property type="nucleotide sequence ID" value="NZ_JANQDH010000014.1"/>
</dbReference>
<evidence type="ECO:0000313" key="7">
    <source>
        <dbReference type="EMBL" id="MDH6059225.1"/>
    </source>
</evidence>
<dbReference type="PANTHER" id="PTHR43711">
    <property type="entry name" value="TWO-COMPONENT HISTIDINE KINASE"/>
    <property type="match status" value="1"/>
</dbReference>
<name>A0AA43GP14_9CYAN</name>
<feature type="domain" description="Histidine kinase" evidence="6">
    <location>
        <begin position="74"/>
        <end position="276"/>
    </location>
</feature>
<dbReference type="SUPFAM" id="SSF47384">
    <property type="entry name" value="Homodimeric domain of signal transducing histidine kinase"/>
    <property type="match status" value="1"/>
</dbReference>
<dbReference type="Proteomes" id="UP001159387">
    <property type="component" value="Unassembled WGS sequence"/>
</dbReference>
<dbReference type="InterPro" id="IPR036097">
    <property type="entry name" value="HisK_dim/P_sf"/>
</dbReference>
<dbReference type="CDD" id="cd00082">
    <property type="entry name" value="HisKA"/>
    <property type="match status" value="1"/>
</dbReference>
<evidence type="ECO:0000256" key="1">
    <source>
        <dbReference type="ARBA" id="ARBA00000085"/>
    </source>
</evidence>
<dbReference type="GO" id="GO:0000155">
    <property type="term" value="F:phosphorelay sensor kinase activity"/>
    <property type="evidence" value="ECO:0007669"/>
    <property type="project" value="InterPro"/>
</dbReference>